<feature type="transmembrane region" description="Helical" evidence="2">
    <location>
        <begin position="49"/>
        <end position="70"/>
    </location>
</feature>
<evidence type="ECO:0000256" key="3">
    <source>
        <dbReference type="SAM" id="SignalP"/>
    </source>
</evidence>
<keyword evidence="3" id="KW-0732">Signal</keyword>
<accession>A0AB34KTG3</accession>
<dbReference type="InterPro" id="IPR056119">
    <property type="entry name" value="DUF7702"/>
</dbReference>
<dbReference type="EMBL" id="JAAQHG020000014">
    <property type="protein sequence ID" value="KAL1586489.1"/>
    <property type="molecule type" value="Genomic_DNA"/>
</dbReference>
<feature type="transmembrane region" description="Helical" evidence="2">
    <location>
        <begin position="214"/>
        <end position="241"/>
    </location>
</feature>
<keyword evidence="2" id="KW-0812">Transmembrane</keyword>
<dbReference type="AlphaFoldDB" id="A0AB34KTG3"/>
<feature type="transmembrane region" description="Helical" evidence="2">
    <location>
        <begin position="180"/>
        <end position="202"/>
    </location>
</feature>
<proteinExistence type="predicted"/>
<organism evidence="5 6">
    <name type="scientific">Cladosporium halotolerans</name>
    <dbReference type="NCBI Taxonomy" id="1052096"/>
    <lineage>
        <taxon>Eukaryota</taxon>
        <taxon>Fungi</taxon>
        <taxon>Dikarya</taxon>
        <taxon>Ascomycota</taxon>
        <taxon>Pezizomycotina</taxon>
        <taxon>Dothideomycetes</taxon>
        <taxon>Dothideomycetidae</taxon>
        <taxon>Cladosporiales</taxon>
        <taxon>Cladosporiaceae</taxon>
        <taxon>Cladosporium</taxon>
    </lineage>
</organism>
<sequence length="270" mass="28984">MLACVFVCYKQRRSPAPAAWFLLVLVCLIRIAGATLSSLTPNPNVGVDAATFALLSAGGLPLLLLMVLLLSQMYPPTSRSPHQNDANLPSSAKTDFPSDQRAHYAIVVLRLLSLTTLALTIAGVRMHAQKDSPDVVRIGQRLAEAGAIVSLALLGASFCGDGFLWCRYGPALERNSRRILAANVVASVFLTIRLVYFCLAIFTAERVGSRWNPISGSVAALVCMVLIPEFVVVLICVYVGLTIDGSMGKDNDQNCTRRTSSKSDDETSPA</sequence>
<dbReference type="PANTHER" id="PTHR42109:SF2">
    <property type="entry name" value="INTEGRAL MEMBRANE PROTEIN"/>
    <property type="match status" value="1"/>
</dbReference>
<gene>
    <name evidence="5" type="ORF">WHR41_05316</name>
</gene>
<protein>
    <recommendedName>
        <fullName evidence="4">DUF7702 domain-containing protein</fullName>
    </recommendedName>
</protein>
<comment type="caution">
    <text evidence="5">The sequence shown here is derived from an EMBL/GenBank/DDBJ whole genome shotgun (WGS) entry which is preliminary data.</text>
</comment>
<dbReference type="RefSeq" id="XP_069229594.1">
    <property type="nucleotide sequence ID" value="XM_069373921.1"/>
</dbReference>
<dbReference type="Pfam" id="PF24800">
    <property type="entry name" value="DUF7702"/>
    <property type="match status" value="1"/>
</dbReference>
<dbReference type="PANTHER" id="PTHR42109">
    <property type="entry name" value="UNPLACED GENOMIC SCAFFOLD UM_SCAF_CONTIG_1.265, WHOLE GENOME SHOTGUN SEQUENCE"/>
    <property type="match status" value="1"/>
</dbReference>
<feature type="transmembrane region" description="Helical" evidence="2">
    <location>
        <begin position="102"/>
        <end position="125"/>
    </location>
</feature>
<name>A0AB34KTG3_9PEZI</name>
<feature type="signal peptide" evidence="3">
    <location>
        <begin position="1"/>
        <end position="34"/>
    </location>
</feature>
<reference evidence="5 6" key="1">
    <citation type="journal article" date="2020" name="Microbiol. Resour. Announc.">
        <title>Draft Genome Sequence of a Cladosporium Species Isolated from the Mesophotic Ascidian Didemnum maculosum.</title>
        <authorList>
            <person name="Gioti A."/>
            <person name="Siaperas R."/>
            <person name="Nikolaivits E."/>
            <person name="Le Goff G."/>
            <person name="Ouazzani J."/>
            <person name="Kotoulas G."/>
            <person name="Topakas E."/>
        </authorList>
    </citation>
    <scope>NUCLEOTIDE SEQUENCE [LARGE SCALE GENOMIC DNA]</scope>
    <source>
        <strain evidence="5 6">TM138-S3</strain>
    </source>
</reference>
<feature type="chain" id="PRO_5044243157" description="DUF7702 domain-containing protein" evidence="3">
    <location>
        <begin position="35"/>
        <end position="270"/>
    </location>
</feature>
<dbReference type="GeneID" id="96006759"/>
<evidence type="ECO:0000313" key="5">
    <source>
        <dbReference type="EMBL" id="KAL1586489.1"/>
    </source>
</evidence>
<dbReference type="Proteomes" id="UP000803884">
    <property type="component" value="Unassembled WGS sequence"/>
</dbReference>
<feature type="transmembrane region" description="Helical" evidence="2">
    <location>
        <begin position="145"/>
        <end position="168"/>
    </location>
</feature>
<evidence type="ECO:0000256" key="2">
    <source>
        <dbReference type="SAM" id="Phobius"/>
    </source>
</evidence>
<feature type="compositionally biased region" description="Basic and acidic residues" evidence="1">
    <location>
        <begin position="261"/>
        <end position="270"/>
    </location>
</feature>
<keyword evidence="2" id="KW-1133">Transmembrane helix</keyword>
<evidence type="ECO:0000313" key="6">
    <source>
        <dbReference type="Proteomes" id="UP000803884"/>
    </source>
</evidence>
<evidence type="ECO:0000259" key="4">
    <source>
        <dbReference type="Pfam" id="PF24800"/>
    </source>
</evidence>
<evidence type="ECO:0000256" key="1">
    <source>
        <dbReference type="SAM" id="MobiDB-lite"/>
    </source>
</evidence>
<keyword evidence="6" id="KW-1185">Reference proteome</keyword>
<feature type="region of interest" description="Disordered" evidence="1">
    <location>
        <begin position="251"/>
        <end position="270"/>
    </location>
</feature>
<keyword evidence="2" id="KW-0472">Membrane</keyword>
<feature type="domain" description="DUF7702" evidence="4">
    <location>
        <begin position="17"/>
        <end position="243"/>
    </location>
</feature>